<protein>
    <submittedName>
        <fullName evidence="1">AIM24 family protein</fullName>
    </submittedName>
</protein>
<dbReference type="Gene3D" id="3.60.160.10">
    <property type="entry name" value="Mitochondrial biogenesis AIM24"/>
    <property type="match status" value="1"/>
</dbReference>
<dbReference type="EMBL" id="JAMPLM010000009">
    <property type="protein sequence ID" value="MEP1059253.1"/>
    <property type="molecule type" value="Genomic_DNA"/>
</dbReference>
<gene>
    <name evidence="1" type="ORF">NDI38_12465</name>
</gene>
<evidence type="ECO:0000313" key="1">
    <source>
        <dbReference type="EMBL" id="MEP1059253.1"/>
    </source>
</evidence>
<keyword evidence="2" id="KW-1185">Reference proteome</keyword>
<name>A0ABV0KJ32_9CYAN</name>
<dbReference type="SUPFAM" id="SSF51219">
    <property type="entry name" value="TRAP-like"/>
    <property type="match status" value="1"/>
</dbReference>
<proteinExistence type="predicted"/>
<organism evidence="1 2">
    <name type="scientific">Stenomitos frigidus AS-A4</name>
    <dbReference type="NCBI Taxonomy" id="2933935"/>
    <lineage>
        <taxon>Bacteria</taxon>
        <taxon>Bacillati</taxon>
        <taxon>Cyanobacteriota</taxon>
        <taxon>Cyanophyceae</taxon>
        <taxon>Leptolyngbyales</taxon>
        <taxon>Leptolyngbyaceae</taxon>
        <taxon>Stenomitos</taxon>
    </lineage>
</organism>
<dbReference type="Pfam" id="PF01987">
    <property type="entry name" value="AIM24"/>
    <property type="match status" value="1"/>
</dbReference>
<accession>A0ABV0KJ32</accession>
<comment type="caution">
    <text evidence="1">The sequence shown here is derived from an EMBL/GenBank/DDBJ whole genome shotgun (WGS) entry which is preliminary data.</text>
</comment>
<dbReference type="Proteomes" id="UP001476950">
    <property type="component" value="Unassembled WGS sequence"/>
</dbReference>
<sequence length="279" mass="30458">MSNKPAELLKYPMSNPESNLPFQVTQTVSRGGTTIELLEYKPLAGSENFAIAERLYTLNRAGVHLRQLRIRLDNDAVRTEPGALQFLKGRISMESSTGAGSGVGSFMKGAIAAARTGETIFKPLYRGTGEIYLEPTFGHYWLMQLNNQTLYADQGLFCCCEDAIKVEAHKVESFSARVAGGEGRYQTKVSGAGIVVFRIPVPQSEILSLSLNNETLQVDGSFALLRTEGVRFSVERASNSFLGAITSGEGVLQTFQGTGKVWVAPTQPVYDRMSFLPTQ</sequence>
<evidence type="ECO:0000313" key="2">
    <source>
        <dbReference type="Proteomes" id="UP001476950"/>
    </source>
</evidence>
<dbReference type="PANTHER" id="PTHR38074">
    <property type="entry name" value="ALTERED INHERITANCE OF MITOCHONDRIA PROTEIN 24, MITOCHONDRIAL"/>
    <property type="match status" value="1"/>
</dbReference>
<dbReference type="InterPro" id="IPR002838">
    <property type="entry name" value="AIM24"/>
</dbReference>
<dbReference type="PANTHER" id="PTHR38074:SF1">
    <property type="entry name" value="ALTERED INHERITANCE OF MITOCHONDRIA PROTEIN 24, MITOCHONDRIAL"/>
    <property type="match status" value="1"/>
</dbReference>
<dbReference type="InterPro" id="IPR036983">
    <property type="entry name" value="AIM24_sf"/>
</dbReference>
<dbReference type="InterPro" id="IPR016031">
    <property type="entry name" value="Trp_RNA-bd_attenuator-like_dom"/>
</dbReference>
<dbReference type="RefSeq" id="WP_190449010.1">
    <property type="nucleotide sequence ID" value="NZ_JAMPLM010000009.1"/>
</dbReference>
<reference evidence="1 2" key="1">
    <citation type="submission" date="2022-04" db="EMBL/GenBank/DDBJ databases">
        <title>Positive selection, recombination, and allopatry shape intraspecific diversity of widespread and dominant cyanobacteria.</title>
        <authorList>
            <person name="Wei J."/>
            <person name="Shu W."/>
            <person name="Hu C."/>
        </authorList>
    </citation>
    <scope>NUCLEOTIDE SEQUENCE [LARGE SCALE GENOMIC DNA]</scope>
    <source>
        <strain evidence="1 2">AS-A4</strain>
    </source>
</reference>